<dbReference type="PANTHER" id="PTHR35335:SF1">
    <property type="entry name" value="UPF0716 PROTEIN FXSA"/>
    <property type="match status" value="1"/>
</dbReference>
<keyword evidence="1" id="KW-1133">Transmembrane helix</keyword>
<comment type="caution">
    <text evidence="2">The sequence shown here is derived from an EMBL/GenBank/DDBJ whole genome shotgun (WGS) entry which is preliminary data.</text>
</comment>
<dbReference type="GO" id="GO:0016020">
    <property type="term" value="C:membrane"/>
    <property type="evidence" value="ECO:0007669"/>
    <property type="project" value="InterPro"/>
</dbReference>
<dbReference type="NCBIfam" id="NF008528">
    <property type="entry name" value="PRK11463.1-2"/>
    <property type="match status" value="1"/>
</dbReference>
<evidence type="ECO:0000256" key="1">
    <source>
        <dbReference type="SAM" id="Phobius"/>
    </source>
</evidence>
<dbReference type="Pfam" id="PF04186">
    <property type="entry name" value="FxsA"/>
    <property type="match status" value="1"/>
</dbReference>
<organism evidence="2 3">
    <name type="scientific">Tianweitania sediminis</name>
    <dbReference type="NCBI Taxonomy" id="1502156"/>
    <lineage>
        <taxon>Bacteria</taxon>
        <taxon>Pseudomonadati</taxon>
        <taxon>Pseudomonadota</taxon>
        <taxon>Alphaproteobacteria</taxon>
        <taxon>Hyphomicrobiales</taxon>
        <taxon>Phyllobacteriaceae</taxon>
        <taxon>Tianweitania</taxon>
    </lineage>
</organism>
<dbReference type="Proteomes" id="UP000666240">
    <property type="component" value="Unassembled WGS sequence"/>
</dbReference>
<keyword evidence="1" id="KW-0812">Transmembrane</keyword>
<keyword evidence="1" id="KW-0472">Membrane</keyword>
<evidence type="ECO:0000313" key="2">
    <source>
        <dbReference type="EMBL" id="MBP0437518.1"/>
    </source>
</evidence>
<dbReference type="InterPro" id="IPR007313">
    <property type="entry name" value="FxsA"/>
</dbReference>
<feature type="transmembrane region" description="Helical" evidence="1">
    <location>
        <begin position="76"/>
        <end position="102"/>
    </location>
</feature>
<feature type="transmembrane region" description="Helical" evidence="1">
    <location>
        <begin position="36"/>
        <end position="56"/>
    </location>
</feature>
<keyword evidence="3" id="KW-1185">Reference proteome</keyword>
<name>A0A8J7QZ80_9HYPH</name>
<dbReference type="PANTHER" id="PTHR35335">
    <property type="entry name" value="UPF0716 PROTEIN FXSA"/>
    <property type="match status" value="1"/>
</dbReference>
<reference evidence="2" key="1">
    <citation type="submission" date="2021-03" db="EMBL/GenBank/DDBJ databases">
        <title>Genome sequencing and assembly of Tianweitania sediminis.</title>
        <authorList>
            <person name="Chhetri G."/>
        </authorList>
    </citation>
    <scope>NUCLEOTIDE SEQUENCE</scope>
    <source>
        <strain evidence="2">Z8</strain>
    </source>
</reference>
<protein>
    <submittedName>
        <fullName evidence="2">FxsA family protein</fullName>
    </submittedName>
</protein>
<feature type="transmembrane region" description="Helical" evidence="1">
    <location>
        <begin position="6"/>
        <end position="24"/>
    </location>
</feature>
<sequence length="159" mass="17505">MRLSLIPIFVLGYLMLEIAGFILVGDALGVLPTLGLILLSGVVGAVLMRAQGLAVFNRVRLEAASGRVPGRELVHGFMILLAGILLLLPGFFTDVFGLLLFLPPVREGVWRFLKNRLTIITSFSGPRRPAGTGRIVDLDRDDFHRTQSESPAERRLDRE</sequence>
<proteinExistence type="predicted"/>
<gene>
    <name evidence="2" type="ORF">J5Y06_02475</name>
</gene>
<dbReference type="RefSeq" id="WP_209333518.1">
    <property type="nucleotide sequence ID" value="NZ_JAGIYY010000001.1"/>
</dbReference>
<dbReference type="AlphaFoldDB" id="A0A8J7QZ80"/>
<evidence type="ECO:0000313" key="3">
    <source>
        <dbReference type="Proteomes" id="UP000666240"/>
    </source>
</evidence>
<accession>A0A8J7QZ80</accession>
<dbReference type="EMBL" id="JAGIYY010000001">
    <property type="protein sequence ID" value="MBP0437518.1"/>
    <property type="molecule type" value="Genomic_DNA"/>
</dbReference>